<protein>
    <submittedName>
        <fullName evidence="3">Uncharacterized protein</fullName>
    </submittedName>
</protein>
<feature type="transmembrane region" description="Helical" evidence="2">
    <location>
        <begin position="133"/>
        <end position="150"/>
    </location>
</feature>
<feature type="compositionally biased region" description="Polar residues" evidence="1">
    <location>
        <begin position="58"/>
        <end position="67"/>
    </location>
</feature>
<reference evidence="4" key="1">
    <citation type="journal article" date="2023" name="Int. J. Syst. Evol. Microbiol.">
        <title>Mesoterricola silvestris gen. nov., sp. nov., Mesoterricola sediminis sp. nov., Geothrix oryzae sp. nov., Geothrix edaphica sp. nov., Geothrix rubra sp. nov., and Geothrix limicola sp. nov., six novel members of Acidobacteriota isolated from soils.</title>
        <authorList>
            <person name="Itoh H."/>
            <person name="Sugisawa Y."/>
            <person name="Mise K."/>
            <person name="Xu Z."/>
            <person name="Kuniyasu M."/>
            <person name="Ushijima N."/>
            <person name="Kawano K."/>
            <person name="Kobayashi E."/>
            <person name="Shiratori Y."/>
            <person name="Masuda Y."/>
            <person name="Senoo K."/>
        </authorList>
    </citation>
    <scope>NUCLEOTIDE SEQUENCE [LARGE SCALE GENOMIC DNA]</scope>
    <source>
        <strain evidence="4">W79</strain>
    </source>
</reference>
<organism evidence="3 4">
    <name type="scientific">Mesoterricola silvestris</name>
    <dbReference type="NCBI Taxonomy" id="2927979"/>
    <lineage>
        <taxon>Bacteria</taxon>
        <taxon>Pseudomonadati</taxon>
        <taxon>Acidobacteriota</taxon>
        <taxon>Holophagae</taxon>
        <taxon>Holophagales</taxon>
        <taxon>Holophagaceae</taxon>
        <taxon>Mesoterricola</taxon>
    </lineage>
</organism>
<name>A0AA48GEC1_9BACT</name>
<accession>A0AA48GEC1</accession>
<feature type="region of interest" description="Disordered" evidence="1">
    <location>
        <begin position="44"/>
        <end position="71"/>
    </location>
</feature>
<dbReference type="EMBL" id="AP027080">
    <property type="protein sequence ID" value="BDU70976.1"/>
    <property type="molecule type" value="Genomic_DNA"/>
</dbReference>
<sequence>MPSEQRMTKRIIFRRGGWRWGGVGVPPGGPCRGPRGGWAGFLGETATHRGSGPMRRPTGTSGSQSSHRCGLDPSVSRGLGMRVWGGGWVESGFPHGVNWECSSRFLCRFTLIYKEDTLAPVSVDHLYEHPMRWLSGVSILLLAAVGIYLLDRFGLWMERRGWIYWRKNRSKSSVFGSGAMALQDIFQSGKATHVIEAKDAKQSTSEKAGPGPT</sequence>
<keyword evidence="4" id="KW-1185">Reference proteome</keyword>
<evidence type="ECO:0000256" key="2">
    <source>
        <dbReference type="SAM" id="Phobius"/>
    </source>
</evidence>
<gene>
    <name evidence="3" type="ORF">METEAL_01500</name>
</gene>
<dbReference type="KEGG" id="msil:METEAL_01500"/>
<dbReference type="Proteomes" id="UP001238179">
    <property type="component" value="Chromosome"/>
</dbReference>
<keyword evidence="2" id="KW-0472">Membrane</keyword>
<keyword evidence="2" id="KW-1133">Transmembrane helix</keyword>
<evidence type="ECO:0000256" key="1">
    <source>
        <dbReference type="SAM" id="MobiDB-lite"/>
    </source>
</evidence>
<evidence type="ECO:0000313" key="3">
    <source>
        <dbReference type="EMBL" id="BDU70976.1"/>
    </source>
</evidence>
<evidence type="ECO:0000313" key="4">
    <source>
        <dbReference type="Proteomes" id="UP001238179"/>
    </source>
</evidence>
<dbReference type="AlphaFoldDB" id="A0AA48GEC1"/>
<proteinExistence type="predicted"/>
<keyword evidence="2" id="KW-0812">Transmembrane</keyword>